<dbReference type="Pfam" id="PF02567">
    <property type="entry name" value="PhzC-PhzF"/>
    <property type="match status" value="1"/>
</dbReference>
<keyword evidence="14" id="KW-1185">Reference proteome</keyword>
<feature type="signal peptide" evidence="11">
    <location>
        <begin position="1"/>
        <end position="27"/>
    </location>
</feature>
<dbReference type="Pfam" id="PF04719">
    <property type="entry name" value="TAFII28"/>
    <property type="match status" value="1"/>
</dbReference>
<evidence type="ECO:0000259" key="12">
    <source>
        <dbReference type="Pfam" id="PF04719"/>
    </source>
</evidence>
<evidence type="ECO:0000256" key="3">
    <source>
        <dbReference type="ARBA" id="ARBA00009788"/>
    </source>
</evidence>
<dbReference type="FunFam" id="1.10.20.10:FF:000055">
    <property type="entry name" value="Transcription initiation factor TFIID subunit 11"/>
    <property type="match status" value="1"/>
</dbReference>
<proteinExistence type="inferred from homology"/>
<dbReference type="Gene3D" id="1.10.20.10">
    <property type="entry name" value="Histone, subunit A"/>
    <property type="match status" value="1"/>
</dbReference>
<dbReference type="EMBL" id="JAYWIO010000004">
    <property type="protein sequence ID" value="KAK7270258.1"/>
    <property type="molecule type" value="Genomic_DNA"/>
</dbReference>
<evidence type="ECO:0000256" key="8">
    <source>
        <dbReference type="ARBA" id="ARBA00023242"/>
    </source>
</evidence>
<dbReference type="PANTHER" id="PTHR13774:SF17">
    <property type="entry name" value="PHENAZINE BIOSYNTHESIS-LIKE DOMAIN-CONTAINING PROTEIN"/>
    <property type="match status" value="1"/>
</dbReference>
<evidence type="ECO:0000256" key="2">
    <source>
        <dbReference type="ARBA" id="ARBA00008270"/>
    </source>
</evidence>
<accession>A0AAN9FEC1</accession>
<evidence type="ECO:0000256" key="10">
    <source>
        <dbReference type="SAM" id="MobiDB-lite"/>
    </source>
</evidence>
<comment type="similarity">
    <text evidence="3">Belongs to the TAF11 family.</text>
</comment>
<keyword evidence="8" id="KW-0539">Nucleus</keyword>
<evidence type="ECO:0000256" key="5">
    <source>
        <dbReference type="ARBA" id="ARBA00023159"/>
    </source>
</evidence>
<organism evidence="13 14">
    <name type="scientific">Crotalaria pallida</name>
    <name type="common">Smooth rattlebox</name>
    <name type="synonym">Crotalaria striata</name>
    <dbReference type="NCBI Taxonomy" id="3830"/>
    <lineage>
        <taxon>Eukaryota</taxon>
        <taxon>Viridiplantae</taxon>
        <taxon>Streptophyta</taxon>
        <taxon>Embryophyta</taxon>
        <taxon>Tracheophyta</taxon>
        <taxon>Spermatophyta</taxon>
        <taxon>Magnoliopsida</taxon>
        <taxon>eudicotyledons</taxon>
        <taxon>Gunneridae</taxon>
        <taxon>Pentapetalae</taxon>
        <taxon>rosids</taxon>
        <taxon>fabids</taxon>
        <taxon>Fabales</taxon>
        <taxon>Fabaceae</taxon>
        <taxon>Papilionoideae</taxon>
        <taxon>50 kb inversion clade</taxon>
        <taxon>genistoids sensu lato</taxon>
        <taxon>core genistoids</taxon>
        <taxon>Crotalarieae</taxon>
        <taxon>Crotalaria</taxon>
    </lineage>
</organism>
<dbReference type="AlphaFoldDB" id="A0AAN9FEC1"/>
<dbReference type="Gene3D" id="3.10.310.10">
    <property type="entry name" value="Diaminopimelate Epimerase, Chain A, domain 1"/>
    <property type="match status" value="2"/>
</dbReference>
<evidence type="ECO:0000313" key="14">
    <source>
        <dbReference type="Proteomes" id="UP001372338"/>
    </source>
</evidence>
<evidence type="ECO:0000256" key="1">
    <source>
        <dbReference type="ARBA" id="ARBA00004123"/>
    </source>
</evidence>
<dbReference type="InterPro" id="IPR006809">
    <property type="entry name" value="TAFII28_dom"/>
</dbReference>
<evidence type="ECO:0000256" key="6">
    <source>
        <dbReference type="ARBA" id="ARBA00023163"/>
    </source>
</evidence>
<dbReference type="GO" id="GO:0046982">
    <property type="term" value="F:protein heterodimerization activity"/>
    <property type="evidence" value="ECO:0007669"/>
    <property type="project" value="InterPro"/>
</dbReference>
<keyword evidence="4" id="KW-0805">Transcription regulation</keyword>
<comment type="similarity">
    <text evidence="2">Belongs to the PhzF family.</text>
</comment>
<dbReference type="GO" id="GO:0005737">
    <property type="term" value="C:cytoplasm"/>
    <property type="evidence" value="ECO:0007669"/>
    <property type="project" value="TreeGrafter"/>
</dbReference>
<evidence type="ECO:0000256" key="4">
    <source>
        <dbReference type="ARBA" id="ARBA00023015"/>
    </source>
</evidence>
<dbReference type="GO" id="GO:0006367">
    <property type="term" value="P:transcription initiation at RNA polymerase II promoter"/>
    <property type="evidence" value="ECO:0007669"/>
    <property type="project" value="InterPro"/>
</dbReference>
<comment type="subcellular location">
    <subcellularLocation>
        <location evidence="1">Nucleus</location>
    </subcellularLocation>
</comment>
<feature type="chain" id="PRO_5042869228" description="TAFII28-like protein domain-containing protein" evidence="11">
    <location>
        <begin position="28"/>
        <end position="619"/>
    </location>
</feature>
<dbReference type="GO" id="GO:0005634">
    <property type="term" value="C:nucleus"/>
    <property type="evidence" value="ECO:0007669"/>
    <property type="project" value="UniProtKB-SubCell"/>
</dbReference>
<keyword evidence="11" id="KW-0732">Signal</keyword>
<dbReference type="PANTHER" id="PTHR13774">
    <property type="entry name" value="PHENAZINE BIOSYNTHESIS PROTEIN"/>
    <property type="match status" value="1"/>
</dbReference>
<dbReference type="Proteomes" id="UP001372338">
    <property type="component" value="Unassembled WGS sequence"/>
</dbReference>
<protein>
    <recommendedName>
        <fullName evidence="12">TAFII28-like protein domain-containing protein</fullName>
    </recommendedName>
</protein>
<sequence length="619" mass="67815">MSTYEKIILSVIGLVVLIAHHSQFSISSPNFQTLKSPQPHHFQRLRHTAHALLPRVEPPSSTHRWKRMNLSRDPFEAAFEEQEDSQPESPAKDFELQNPNSVAAQGNLADQEDDDFSGGKGKKPATLFTPASAAGTSRGPVATANKNKDDDDDDDDEEENMDVELGKVPSSGDPDKMTKMQAILSQFTEEQMSRYESFRRAGFQKANMKRLLAGITGTQKISVPMTIVVSGIAKLFVGEVVETARIVMKERKESGPIRPCHLREAYRRLKLEGKVFKRSGLRLFRRLELVVELELSTLSIIAFQLSSSSCPSSSSSSSSSMAKKPVKYWVVDAFTESAFKGNPAAVCLFDNEESVRDQKWMQAVAKEFNISQTCYLTPVLNGTNSVPCFHLRWFTPVTEVKLCGHATLAAAHTLYSSGLVDTDVIEFLTLSGVLTAKKLPAININNASNLQNGGTQDGFFELDFPADPITEFNLSDTSQISEALNGASIIDLKRTQIGDDLLIVVASGTTVTELQPQLDAIVKIPGRGIIVSAVAPSGSGFDFFSRFFCPKFGINEDPVCGTAHCALASYWSKKLGKCDLNAYQASPRGGALNIHLDEQKQRVLLRGKAVTVMEGCLLV</sequence>
<dbReference type="GO" id="GO:0016853">
    <property type="term" value="F:isomerase activity"/>
    <property type="evidence" value="ECO:0007669"/>
    <property type="project" value="UniProtKB-KW"/>
</dbReference>
<evidence type="ECO:0000256" key="7">
    <source>
        <dbReference type="ARBA" id="ARBA00023235"/>
    </source>
</evidence>
<gene>
    <name evidence="13" type="ORF">RIF29_23271</name>
</gene>
<keyword evidence="6" id="KW-0804">Transcription</keyword>
<feature type="domain" description="TAFII28-like protein" evidence="12">
    <location>
        <begin position="183"/>
        <end position="268"/>
    </location>
</feature>
<name>A0AAN9FEC1_CROPI</name>
<keyword evidence="7" id="KW-0413">Isomerase</keyword>
<feature type="region of interest" description="Disordered" evidence="10">
    <location>
        <begin position="109"/>
        <end position="176"/>
    </location>
</feature>
<comment type="function">
    <text evidence="9">TAFs are components of the transcription factor IID (TFIID) complex that is essential for mediating regulation of RNA polymerase transcription.</text>
</comment>
<dbReference type="CDD" id="cd08048">
    <property type="entry name" value="HFD_TAF11"/>
    <property type="match status" value="1"/>
</dbReference>
<dbReference type="InterPro" id="IPR003719">
    <property type="entry name" value="Phenazine_PhzF-like"/>
</dbReference>
<dbReference type="InterPro" id="IPR009072">
    <property type="entry name" value="Histone-fold"/>
</dbReference>
<keyword evidence="5" id="KW-0010">Activator</keyword>
<feature type="compositionally biased region" description="Acidic residues" evidence="10">
    <location>
        <begin position="150"/>
        <end position="162"/>
    </location>
</feature>
<dbReference type="NCBIfam" id="TIGR00654">
    <property type="entry name" value="PhzF_family"/>
    <property type="match status" value="1"/>
</dbReference>
<dbReference type="SUPFAM" id="SSF54506">
    <property type="entry name" value="Diaminopimelate epimerase-like"/>
    <property type="match status" value="1"/>
</dbReference>
<evidence type="ECO:0000256" key="11">
    <source>
        <dbReference type="SAM" id="SignalP"/>
    </source>
</evidence>
<dbReference type="SUPFAM" id="SSF47113">
    <property type="entry name" value="Histone-fold"/>
    <property type="match status" value="1"/>
</dbReference>
<reference evidence="13 14" key="1">
    <citation type="submission" date="2024-01" db="EMBL/GenBank/DDBJ databases">
        <title>The genomes of 5 underutilized Papilionoideae crops provide insights into root nodulation and disease resistanc.</title>
        <authorList>
            <person name="Yuan L."/>
        </authorList>
    </citation>
    <scope>NUCLEOTIDE SEQUENCE [LARGE SCALE GENOMIC DNA]</scope>
    <source>
        <strain evidence="13">ZHUSHIDOU_FW_LH</strain>
        <tissue evidence="13">Leaf</tissue>
    </source>
</reference>
<comment type="caution">
    <text evidence="13">The sequence shown here is derived from an EMBL/GenBank/DDBJ whole genome shotgun (WGS) entry which is preliminary data.</text>
</comment>
<evidence type="ECO:0000256" key="9">
    <source>
        <dbReference type="ARBA" id="ARBA00058775"/>
    </source>
</evidence>
<evidence type="ECO:0000313" key="13">
    <source>
        <dbReference type="EMBL" id="KAK7270258.1"/>
    </source>
</evidence>